<dbReference type="EMBL" id="CANHGI010000001">
    <property type="protein sequence ID" value="CAI5440024.1"/>
    <property type="molecule type" value="Genomic_DNA"/>
</dbReference>
<comment type="subcellular location">
    <subcellularLocation>
        <location evidence="2">Endoplasmic reticulum membrane</location>
        <topology evidence="2">Multi-pass membrane protein</topology>
    </subcellularLocation>
</comment>
<evidence type="ECO:0000256" key="1">
    <source>
        <dbReference type="ARBA" id="ARBA00002791"/>
    </source>
</evidence>
<dbReference type="PANTHER" id="PTHR12640">
    <property type="entry name" value="RIBOPHORIN II"/>
    <property type="match status" value="1"/>
</dbReference>
<evidence type="ECO:0000256" key="2">
    <source>
        <dbReference type="ARBA" id="ARBA00004477"/>
    </source>
</evidence>
<keyword evidence="10 13" id="KW-0472">Membrane</keyword>
<dbReference type="OrthoDB" id="432292at2759"/>
<dbReference type="AlphaFoldDB" id="A0A9P1I7C2"/>
<keyword evidence="6 13" id="KW-0812">Transmembrane</keyword>
<evidence type="ECO:0000256" key="8">
    <source>
        <dbReference type="ARBA" id="ARBA00022824"/>
    </source>
</evidence>
<name>A0A9P1I7C2_9PELO</name>
<evidence type="ECO:0000256" key="7">
    <source>
        <dbReference type="ARBA" id="ARBA00022729"/>
    </source>
</evidence>
<accession>A0A9P1I7C2</accession>
<keyword evidence="7 14" id="KW-0732">Signal</keyword>
<keyword evidence="18" id="KW-1185">Reference proteome</keyword>
<evidence type="ECO:0000259" key="16">
    <source>
        <dbReference type="Pfam" id="PF25147"/>
    </source>
</evidence>
<protein>
    <recommendedName>
        <fullName evidence="5">Dolichyl-diphosphooligosaccharide--protein glycosyltransferase subunit 2</fullName>
    </recommendedName>
    <alternativeName>
        <fullName evidence="12">Ribophorin II</fullName>
    </alternativeName>
    <alternativeName>
        <fullName evidence="11">Ribophorin-2</fullName>
    </alternativeName>
</protein>
<feature type="domain" description="Ribophorin II third" evidence="15">
    <location>
        <begin position="22"/>
        <end position="150"/>
    </location>
</feature>
<organism evidence="17 18">
    <name type="scientific">Caenorhabditis angaria</name>
    <dbReference type="NCBI Taxonomy" id="860376"/>
    <lineage>
        <taxon>Eukaryota</taxon>
        <taxon>Metazoa</taxon>
        <taxon>Ecdysozoa</taxon>
        <taxon>Nematoda</taxon>
        <taxon>Chromadorea</taxon>
        <taxon>Rhabditida</taxon>
        <taxon>Rhabditina</taxon>
        <taxon>Rhabditomorpha</taxon>
        <taxon>Rhabditoidea</taxon>
        <taxon>Rhabditidae</taxon>
        <taxon>Peloderinae</taxon>
        <taxon>Caenorhabditis</taxon>
    </lineage>
</organism>
<comment type="function">
    <text evidence="1">Subunit of the oligosaccharyl transferase (OST) complex that catalyzes the initial transfer of a defined glycan (Glc(3)Man(9)GlcNAc(2) in eukaryotes) from the lipid carrier dolichol-pyrophosphate to an asparagine residue within an Asn-X-Ser/Thr consensus motif in nascent polypeptide chains, the first step in protein N-glycosylation. N-glycosylation occurs cotranslationally and the complex associates with the Sec61 complex at the channel-forming translocon complex that mediates protein translocation across the endoplasmic reticulum (ER). All subunits are required for a maximal enzyme activity.</text>
</comment>
<feature type="domain" description="Ribophorin II C-terminal" evidence="16">
    <location>
        <begin position="177"/>
        <end position="273"/>
    </location>
</feature>
<evidence type="ECO:0000256" key="4">
    <source>
        <dbReference type="ARBA" id="ARBA00009038"/>
    </source>
</evidence>
<evidence type="ECO:0000256" key="3">
    <source>
        <dbReference type="ARBA" id="ARBA00004922"/>
    </source>
</evidence>
<keyword evidence="9 13" id="KW-1133">Transmembrane helix</keyword>
<proteinExistence type="inferred from homology"/>
<evidence type="ECO:0000256" key="10">
    <source>
        <dbReference type="ARBA" id="ARBA00023136"/>
    </source>
</evidence>
<keyword evidence="8" id="KW-0256">Endoplasmic reticulum</keyword>
<evidence type="ECO:0000313" key="18">
    <source>
        <dbReference type="Proteomes" id="UP001152747"/>
    </source>
</evidence>
<comment type="caution">
    <text evidence="17">The sequence shown here is derived from an EMBL/GenBank/DDBJ whole genome shotgun (WGS) entry which is preliminary data.</text>
</comment>
<evidence type="ECO:0000256" key="9">
    <source>
        <dbReference type="ARBA" id="ARBA00022989"/>
    </source>
</evidence>
<dbReference type="Pfam" id="PF25147">
    <property type="entry name" value="Ribophorin_II_C"/>
    <property type="match status" value="1"/>
</dbReference>
<evidence type="ECO:0000259" key="15">
    <source>
        <dbReference type="Pfam" id="PF23860"/>
    </source>
</evidence>
<evidence type="ECO:0000256" key="14">
    <source>
        <dbReference type="SAM" id="SignalP"/>
    </source>
</evidence>
<dbReference type="Pfam" id="PF23860">
    <property type="entry name" value="Ribophorin_II_3rd"/>
    <property type="match status" value="1"/>
</dbReference>
<evidence type="ECO:0000256" key="5">
    <source>
        <dbReference type="ARBA" id="ARBA00017612"/>
    </source>
</evidence>
<dbReference type="Proteomes" id="UP001152747">
    <property type="component" value="Unassembled WGS sequence"/>
</dbReference>
<feature type="transmembrane region" description="Helical" evidence="13">
    <location>
        <begin position="250"/>
        <end position="268"/>
    </location>
</feature>
<feature type="chain" id="PRO_5040319679" description="Dolichyl-diphosphooligosaccharide--protein glycosyltransferase subunit 2" evidence="14">
    <location>
        <begin position="16"/>
        <end position="280"/>
    </location>
</feature>
<evidence type="ECO:0000256" key="6">
    <source>
        <dbReference type="ARBA" id="ARBA00022692"/>
    </source>
</evidence>
<evidence type="ECO:0000256" key="13">
    <source>
        <dbReference type="SAM" id="Phobius"/>
    </source>
</evidence>
<dbReference type="GO" id="GO:0008250">
    <property type="term" value="C:oligosaccharyltransferase complex"/>
    <property type="evidence" value="ECO:0007669"/>
    <property type="project" value="InterPro"/>
</dbReference>
<feature type="transmembrane region" description="Helical" evidence="13">
    <location>
        <begin position="222"/>
        <end position="244"/>
    </location>
</feature>
<evidence type="ECO:0000256" key="12">
    <source>
        <dbReference type="ARBA" id="ARBA00032139"/>
    </source>
</evidence>
<evidence type="ECO:0000256" key="11">
    <source>
        <dbReference type="ARBA" id="ARBA00030078"/>
    </source>
</evidence>
<dbReference type="InterPro" id="IPR056790">
    <property type="entry name" value="Ribophorin_II_C"/>
</dbReference>
<dbReference type="PANTHER" id="PTHR12640:SF0">
    <property type="entry name" value="DOLICHYL-DIPHOSPHOOLIGOSACCHARIDE--PROTEIN GLYCOSYLTRANSFERASE SUBUNIT 2"/>
    <property type="match status" value="1"/>
</dbReference>
<comment type="pathway">
    <text evidence="3">Protein modification; protein glycosylation.</text>
</comment>
<reference evidence="17" key="1">
    <citation type="submission" date="2022-11" db="EMBL/GenBank/DDBJ databases">
        <authorList>
            <person name="Kikuchi T."/>
        </authorList>
    </citation>
    <scope>NUCLEOTIDE SEQUENCE</scope>
    <source>
        <strain evidence="17">PS1010</strain>
    </source>
</reference>
<dbReference type="GO" id="GO:0006487">
    <property type="term" value="P:protein N-linked glycosylation"/>
    <property type="evidence" value="ECO:0007669"/>
    <property type="project" value="TreeGrafter"/>
</dbReference>
<dbReference type="InterPro" id="IPR008814">
    <property type="entry name" value="Swp1"/>
</dbReference>
<sequence>MSLLILSILFIATASQEIAVQNFRVGILAKDQEATNEHLKTIPAFSKSSELFSASDAGQRLYISFNLLNKADNSKFSGAQQVFLHFAQESGEDAVLVANPQASGEYLYDATLRVASKQFNNLAGKFKGSLIIGGNTIKTPINWYFADFQLALPTIPIITPKSQQINYSQLPEIQHEFRQPEKRPSAVISDFFTLVVLTPLLFLVGAWLKIGINFGNAPASIWVPIFHAGLAGIVGLFFVFWLQLDMFETLKYLAILGFVTFVAGNRVLRQLAAASKSKSE</sequence>
<gene>
    <name evidence="17" type="ORF">CAMP_LOCUS2661</name>
</gene>
<comment type="similarity">
    <text evidence="4">Belongs to the SWP1 family.</text>
</comment>
<feature type="signal peptide" evidence="14">
    <location>
        <begin position="1"/>
        <end position="15"/>
    </location>
</feature>
<dbReference type="InterPro" id="IPR055374">
    <property type="entry name" value="Ribophorin_II_3rd"/>
</dbReference>
<feature type="transmembrane region" description="Helical" evidence="13">
    <location>
        <begin position="191"/>
        <end position="210"/>
    </location>
</feature>
<evidence type="ECO:0000313" key="17">
    <source>
        <dbReference type="EMBL" id="CAI5440024.1"/>
    </source>
</evidence>